<feature type="domain" description="Tetrahydrofolate dehydrogenase/cyclohydrolase catalytic" evidence="12">
    <location>
        <begin position="52"/>
        <end position="167"/>
    </location>
</feature>
<dbReference type="Proteomes" id="UP000237105">
    <property type="component" value="Unassembled WGS sequence"/>
</dbReference>
<dbReference type="SUPFAM" id="SSF53223">
    <property type="entry name" value="Aminoacid dehydrogenase-like, N-terminal domain"/>
    <property type="match status" value="1"/>
</dbReference>
<evidence type="ECO:0000256" key="6">
    <source>
        <dbReference type="ARBA" id="ARBA00023002"/>
    </source>
</evidence>
<keyword evidence="4 14" id="KW-0378">Hydrolase</keyword>
<comment type="similarity">
    <text evidence="11">Belongs to the tetrahydrofolate dehydrogenase/cyclohydrolase family.</text>
</comment>
<dbReference type="Pfam" id="PF00763">
    <property type="entry name" value="THF_DHG_CYH"/>
    <property type="match status" value="1"/>
</dbReference>
<evidence type="ECO:0000256" key="9">
    <source>
        <dbReference type="ARBA" id="ARBA00052194"/>
    </source>
</evidence>
<evidence type="ECO:0000256" key="11">
    <source>
        <dbReference type="ARBA" id="ARBA00061364"/>
    </source>
</evidence>
<dbReference type="EMBL" id="JXTB01000010">
    <property type="protein sequence ID" value="PON78134.1"/>
    <property type="molecule type" value="Genomic_DNA"/>
</dbReference>
<comment type="subunit">
    <text evidence="2">Homodimer.</text>
</comment>
<dbReference type="STRING" id="3476.A0A2P5DXW2"/>
<evidence type="ECO:0000256" key="7">
    <source>
        <dbReference type="ARBA" id="ARBA00023238"/>
    </source>
</evidence>
<keyword evidence="6" id="KW-0560">Oxidoreductase</keyword>
<dbReference type="FunFam" id="3.40.50.10860:FF:000005">
    <property type="entry name" value="C-1-tetrahydrofolate synthase, cytoplasmic, putative"/>
    <property type="match status" value="1"/>
</dbReference>
<reference evidence="15" key="1">
    <citation type="submission" date="2016-06" db="EMBL/GenBank/DDBJ databases">
        <title>Parallel loss of symbiosis genes in relatives of nitrogen-fixing non-legume Parasponia.</title>
        <authorList>
            <person name="Van Velzen R."/>
            <person name="Holmer R."/>
            <person name="Bu F."/>
            <person name="Rutten L."/>
            <person name="Van Zeijl A."/>
            <person name="Liu W."/>
            <person name="Santuari L."/>
            <person name="Cao Q."/>
            <person name="Sharma T."/>
            <person name="Shen D."/>
            <person name="Roswanjaya Y."/>
            <person name="Wardhani T."/>
            <person name="Kalhor M.S."/>
            <person name="Jansen J."/>
            <person name="Van den Hoogen J."/>
            <person name="Gungor B."/>
            <person name="Hartog M."/>
            <person name="Hontelez J."/>
            <person name="Verver J."/>
            <person name="Yang W.-C."/>
            <person name="Schijlen E."/>
            <person name="Repin R."/>
            <person name="Schilthuizen M."/>
            <person name="Schranz E."/>
            <person name="Heidstra R."/>
            <person name="Miyata K."/>
            <person name="Fedorova E."/>
            <person name="Kohlen W."/>
            <person name="Bisseling T."/>
            <person name="Smit S."/>
            <person name="Geurts R."/>
        </authorList>
    </citation>
    <scope>NUCLEOTIDE SEQUENCE [LARGE SCALE GENOMIC DNA]</scope>
    <source>
        <strain evidence="15">cv. WU1-14</strain>
    </source>
</reference>
<keyword evidence="7" id="KW-0601">Photorespiration</keyword>
<evidence type="ECO:0000256" key="4">
    <source>
        <dbReference type="ARBA" id="ARBA00022801"/>
    </source>
</evidence>
<dbReference type="OrthoDB" id="5126881at2759"/>
<evidence type="ECO:0000313" key="15">
    <source>
        <dbReference type="Proteomes" id="UP000237105"/>
    </source>
</evidence>
<evidence type="ECO:0000256" key="3">
    <source>
        <dbReference type="ARBA" id="ARBA00022563"/>
    </source>
</evidence>
<evidence type="ECO:0000256" key="8">
    <source>
        <dbReference type="ARBA" id="ARBA00023268"/>
    </source>
</evidence>
<dbReference type="PROSITE" id="PS00766">
    <property type="entry name" value="THF_DHG_CYH_1"/>
    <property type="match status" value="1"/>
</dbReference>
<accession>A0A2P5DXW2</accession>
<evidence type="ECO:0000313" key="14">
    <source>
        <dbReference type="EMBL" id="PON78134.1"/>
    </source>
</evidence>
<keyword evidence="5" id="KW-0521">NADP</keyword>
<dbReference type="GO" id="GO:0009853">
    <property type="term" value="P:photorespiration"/>
    <property type="evidence" value="ECO:0007669"/>
    <property type="project" value="UniProtKB-KW"/>
</dbReference>
<keyword evidence="8" id="KW-0511">Multifunctional enzyme</keyword>
<keyword evidence="15" id="KW-1185">Reference proteome</keyword>
<dbReference type="GO" id="GO:0004488">
    <property type="term" value="F:methylenetetrahydrofolate dehydrogenase (NADP+) activity"/>
    <property type="evidence" value="ECO:0007669"/>
    <property type="project" value="UniProtKB-EC"/>
</dbReference>
<comment type="catalytic activity">
    <reaction evidence="9">
        <text>(6R)-5,10-methylene-5,6,7,8-tetrahydrofolate + NADP(+) = (6R)-5,10-methenyltetrahydrofolate + NADPH</text>
        <dbReference type="Rhea" id="RHEA:22812"/>
        <dbReference type="ChEBI" id="CHEBI:15636"/>
        <dbReference type="ChEBI" id="CHEBI:57455"/>
        <dbReference type="ChEBI" id="CHEBI:57783"/>
        <dbReference type="ChEBI" id="CHEBI:58349"/>
        <dbReference type="EC" id="1.5.1.5"/>
    </reaction>
</comment>
<comment type="caution">
    <text evidence="14">The sequence shown here is derived from an EMBL/GenBank/DDBJ whole genome shotgun (WGS) entry which is preliminary data.</text>
</comment>
<dbReference type="AlphaFoldDB" id="A0A2P5DXW2"/>
<evidence type="ECO:0000259" key="12">
    <source>
        <dbReference type="Pfam" id="PF00763"/>
    </source>
</evidence>
<dbReference type="PANTHER" id="PTHR48099">
    <property type="entry name" value="C-1-TETRAHYDROFOLATE SYNTHASE, CYTOPLASMIC-RELATED"/>
    <property type="match status" value="1"/>
</dbReference>
<evidence type="ECO:0000256" key="5">
    <source>
        <dbReference type="ARBA" id="ARBA00022857"/>
    </source>
</evidence>
<comment type="pathway">
    <text evidence="1">One-carbon metabolism; tetrahydrofolate interconversion.</text>
</comment>
<dbReference type="PRINTS" id="PR00085">
    <property type="entry name" value="THFDHDRGNASE"/>
</dbReference>
<evidence type="ECO:0000259" key="13">
    <source>
        <dbReference type="Pfam" id="PF02882"/>
    </source>
</evidence>
<dbReference type="HAMAP" id="MF_01576">
    <property type="entry name" value="THF_DHG_CYH"/>
    <property type="match status" value="1"/>
</dbReference>
<evidence type="ECO:0000256" key="1">
    <source>
        <dbReference type="ARBA" id="ARBA00004777"/>
    </source>
</evidence>
<feature type="domain" description="Tetrahydrofolate dehydrogenase/cyclohydrolase NAD(P)-binding" evidence="13">
    <location>
        <begin position="188"/>
        <end position="284"/>
    </location>
</feature>
<gene>
    <name evidence="14" type="ORF">PanWU01x14_021160</name>
</gene>
<dbReference type="FunFam" id="3.40.50.720:FF:000006">
    <property type="entry name" value="Bifunctional protein FolD"/>
    <property type="match status" value="1"/>
</dbReference>
<dbReference type="GO" id="GO:0005829">
    <property type="term" value="C:cytosol"/>
    <property type="evidence" value="ECO:0007669"/>
    <property type="project" value="TreeGrafter"/>
</dbReference>
<dbReference type="Gene3D" id="3.40.50.720">
    <property type="entry name" value="NAD(P)-binding Rossmann-like Domain"/>
    <property type="match status" value="1"/>
</dbReference>
<dbReference type="Pfam" id="PF02882">
    <property type="entry name" value="THF_DHG_CYH_C"/>
    <property type="match status" value="1"/>
</dbReference>
<dbReference type="InterPro" id="IPR046346">
    <property type="entry name" value="Aminoacid_DH-like_N_sf"/>
</dbReference>
<dbReference type="Gene3D" id="3.40.50.10860">
    <property type="entry name" value="Leucine Dehydrogenase, chain A, domain 1"/>
    <property type="match status" value="1"/>
</dbReference>
<name>A0A2P5DXW2_PARAD</name>
<evidence type="ECO:0000256" key="10">
    <source>
        <dbReference type="ARBA" id="ARBA00058319"/>
    </source>
</evidence>
<dbReference type="PANTHER" id="PTHR48099:SF13">
    <property type="entry name" value="METHYLENETETRAHYDROFOLATE DEHYDROGENASE"/>
    <property type="match status" value="1"/>
</dbReference>
<organism evidence="14 15">
    <name type="scientific">Parasponia andersonii</name>
    <name type="common">Sponia andersonii</name>
    <dbReference type="NCBI Taxonomy" id="3476"/>
    <lineage>
        <taxon>Eukaryota</taxon>
        <taxon>Viridiplantae</taxon>
        <taxon>Streptophyta</taxon>
        <taxon>Embryophyta</taxon>
        <taxon>Tracheophyta</taxon>
        <taxon>Spermatophyta</taxon>
        <taxon>Magnoliopsida</taxon>
        <taxon>eudicotyledons</taxon>
        <taxon>Gunneridae</taxon>
        <taxon>Pentapetalae</taxon>
        <taxon>rosids</taxon>
        <taxon>fabids</taxon>
        <taxon>Rosales</taxon>
        <taxon>Cannabaceae</taxon>
        <taxon>Parasponia</taxon>
    </lineage>
</organism>
<dbReference type="CDD" id="cd01080">
    <property type="entry name" value="NAD_bind_m-THF_DH_Cyclohyd"/>
    <property type="match status" value="1"/>
</dbReference>
<proteinExistence type="inferred from homology"/>
<dbReference type="InterPro" id="IPR020867">
    <property type="entry name" value="THF_DH/CycHdrlase_CS"/>
</dbReference>
<dbReference type="InterPro" id="IPR000672">
    <property type="entry name" value="THF_DH/CycHdrlase"/>
</dbReference>
<keyword evidence="3" id="KW-0554">One-carbon metabolism</keyword>
<sequence>MAGIWRRLRKKALYSTTPFSSSDHILTLRSSLLRPNNTAHRHCHNGESVVLLEGKPIAREIKARVAVEVGRMKAAIGGVPGLGVVLVGNKRDSLAFIRLKLRACDEVGISTSISQLPKNCKEDELITVVSSLNNNPSVHGIIVQLPLPQHLNEERIVSALSPEKDVDGFHPLNMGSLAMRGREPLFVPCAPMSCIELLLRFGVKIFGKKTVVIGRSKIVGLPTSLLLQRHHATVTTVHAFTKNPELITREADILVSDVGVPNMVRGDWIKEGAVVVDMGTNSIQVSAPIFIYHLNLVLRI</sequence>
<dbReference type="GO" id="GO:0004477">
    <property type="term" value="F:methenyltetrahydrofolate cyclohydrolase activity"/>
    <property type="evidence" value="ECO:0007669"/>
    <property type="project" value="TreeGrafter"/>
</dbReference>
<dbReference type="InterPro" id="IPR020630">
    <property type="entry name" value="THF_DH/CycHdrlase_cat_dom"/>
</dbReference>
<protein>
    <submittedName>
        <fullName evidence="14">Tetrahydrofolate dehydrogenase/cyclohydrolase</fullName>
    </submittedName>
</protein>
<comment type="function">
    <text evidence="10">Catalyzes the oxidation of 5,10-methylenetetrahydrofolate to 5,10-methenyltetrahydrofolate and then the hydrolysis of 5,10-methenyltetrahydrofolate to 10-formyltetrahydrofolate.</text>
</comment>
<dbReference type="SUPFAM" id="SSF51735">
    <property type="entry name" value="NAD(P)-binding Rossmann-fold domains"/>
    <property type="match status" value="1"/>
</dbReference>
<dbReference type="InterPro" id="IPR020631">
    <property type="entry name" value="THF_DH/CycHdrlase_NAD-bd_dom"/>
</dbReference>
<dbReference type="GO" id="GO:0035999">
    <property type="term" value="P:tetrahydrofolate interconversion"/>
    <property type="evidence" value="ECO:0007669"/>
    <property type="project" value="TreeGrafter"/>
</dbReference>
<dbReference type="InterPro" id="IPR036291">
    <property type="entry name" value="NAD(P)-bd_dom_sf"/>
</dbReference>
<evidence type="ECO:0000256" key="2">
    <source>
        <dbReference type="ARBA" id="ARBA00011738"/>
    </source>
</evidence>